<evidence type="ECO:0000313" key="10">
    <source>
        <dbReference type="Proteomes" id="UP000184088"/>
    </source>
</evidence>
<evidence type="ECO:0000256" key="1">
    <source>
        <dbReference type="ARBA" id="ARBA00004861"/>
    </source>
</evidence>
<dbReference type="RefSeq" id="WP_073341318.1">
    <property type="nucleotide sequence ID" value="NZ_FQVH01000002.1"/>
</dbReference>
<evidence type="ECO:0000256" key="4">
    <source>
        <dbReference type="ARBA" id="ARBA00022975"/>
    </source>
</evidence>
<evidence type="ECO:0000313" key="9">
    <source>
        <dbReference type="EMBL" id="SHE47538.1"/>
    </source>
</evidence>
<dbReference type="OrthoDB" id="9808470at2"/>
<keyword evidence="5 7" id="KW-0456">Lyase</keyword>
<evidence type="ECO:0000256" key="7">
    <source>
        <dbReference type="HAMAP-Rule" id="MF_01215"/>
    </source>
</evidence>
<dbReference type="Gene3D" id="3.20.20.70">
    <property type="entry name" value="Aldolase class I"/>
    <property type="match status" value="1"/>
</dbReference>
<dbReference type="EMBL" id="FQVH01000002">
    <property type="protein sequence ID" value="SHE47538.1"/>
    <property type="molecule type" value="Genomic_DNA"/>
</dbReference>
<organism evidence="9 10">
    <name type="scientific">Caldanaerobius fijiensis DSM 17918</name>
    <dbReference type="NCBI Taxonomy" id="1121256"/>
    <lineage>
        <taxon>Bacteria</taxon>
        <taxon>Bacillati</taxon>
        <taxon>Bacillota</taxon>
        <taxon>Clostridia</taxon>
        <taxon>Thermoanaerobacterales</taxon>
        <taxon>Thermoanaerobacteraceae</taxon>
        <taxon>Caldanaerobius</taxon>
    </lineage>
</organism>
<evidence type="ECO:0000256" key="3">
    <source>
        <dbReference type="ARBA" id="ARBA00022793"/>
    </source>
</evidence>
<dbReference type="InterPro" id="IPR013785">
    <property type="entry name" value="Aldolase_TIM"/>
</dbReference>
<feature type="domain" description="Orotidine 5'-phosphate decarboxylase" evidence="8">
    <location>
        <begin position="16"/>
        <end position="261"/>
    </location>
</feature>
<feature type="active site" description="Proton donor" evidence="7">
    <location>
        <position position="96"/>
    </location>
</feature>
<dbReference type="Proteomes" id="UP000184088">
    <property type="component" value="Unassembled WGS sequence"/>
</dbReference>
<dbReference type="STRING" id="1121256.SAMN02746089_00291"/>
<dbReference type="CDD" id="cd04725">
    <property type="entry name" value="OMP_decarboxylase_like"/>
    <property type="match status" value="1"/>
</dbReference>
<comment type="similarity">
    <text evidence="2 7">Belongs to the OMP decarboxylase family. Type 2 subfamily.</text>
</comment>
<dbReference type="HAMAP" id="MF_01215">
    <property type="entry name" value="OMPdecase_type2"/>
    <property type="match status" value="1"/>
</dbReference>
<dbReference type="AlphaFoldDB" id="A0A1M4TSZ9"/>
<dbReference type="InterPro" id="IPR011060">
    <property type="entry name" value="RibuloseP-bd_barrel"/>
</dbReference>
<dbReference type="NCBIfam" id="TIGR02127">
    <property type="entry name" value="pyrF_sub2"/>
    <property type="match status" value="1"/>
</dbReference>
<sequence>MLIDKFISEIESKRNCAVVGLDTQYEYVPDKMKKSDPIESIWEFNKRIIDAIYEIVAVVKIQIAMYEQYGVAGLDLFYRTSHYAKEKGMYVIADVKRGDISSTAVAYSKAFLTRPDIDFVTVNPYMGYDSIKPFIDDCVKYDKGIFILTKTSNPSSGDIQDLIADGRPIYEHVAIKVDQWGKDYVGERGYSFVGAVIGATYPEQAKKLRALMPNAYILVPGYGVQGATAQDAAAAFNRDGLGAIVNSSRGILLSYKKHPEIGLEDAIIQEVIRMRDDLNSAIRGDKK</sequence>
<keyword evidence="10" id="KW-1185">Reference proteome</keyword>
<dbReference type="GO" id="GO:0044205">
    <property type="term" value="P:'de novo' UMP biosynthetic process"/>
    <property type="evidence" value="ECO:0007669"/>
    <property type="project" value="UniProtKB-UniRule"/>
</dbReference>
<comment type="catalytic activity">
    <reaction evidence="6 7">
        <text>orotidine 5'-phosphate + H(+) = UMP + CO2</text>
        <dbReference type="Rhea" id="RHEA:11596"/>
        <dbReference type="ChEBI" id="CHEBI:15378"/>
        <dbReference type="ChEBI" id="CHEBI:16526"/>
        <dbReference type="ChEBI" id="CHEBI:57538"/>
        <dbReference type="ChEBI" id="CHEBI:57865"/>
        <dbReference type="EC" id="4.1.1.23"/>
    </reaction>
</comment>
<dbReference type="GO" id="GO:0006207">
    <property type="term" value="P:'de novo' pyrimidine nucleobase biosynthetic process"/>
    <property type="evidence" value="ECO:0007669"/>
    <property type="project" value="InterPro"/>
</dbReference>
<dbReference type="Pfam" id="PF00215">
    <property type="entry name" value="OMPdecase"/>
    <property type="match status" value="1"/>
</dbReference>
<gene>
    <name evidence="7" type="primary">pyrF</name>
    <name evidence="9" type="ORF">SAMN02746089_00291</name>
</gene>
<evidence type="ECO:0000256" key="5">
    <source>
        <dbReference type="ARBA" id="ARBA00023239"/>
    </source>
</evidence>
<protein>
    <recommendedName>
        <fullName evidence="7">Orotidine 5'-phosphate decarboxylase</fullName>
        <ecNumber evidence="7">4.1.1.23</ecNumber>
    </recommendedName>
    <alternativeName>
        <fullName evidence="7">OMP decarboxylase</fullName>
        <shortName evidence="7">OMPDCase</shortName>
        <shortName evidence="7">OMPdecase</shortName>
    </alternativeName>
</protein>
<dbReference type="InterPro" id="IPR001754">
    <property type="entry name" value="OMPdeCOase_dom"/>
</dbReference>
<dbReference type="UniPathway" id="UPA00070">
    <property type="reaction ID" value="UER00120"/>
</dbReference>
<comment type="pathway">
    <text evidence="1 7">Pyrimidine metabolism; UMP biosynthesis via de novo pathway; UMP from orotate: step 2/2.</text>
</comment>
<name>A0A1M4TSZ9_9THEO</name>
<dbReference type="GO" id="GO:0004590">
    <property type="term" value="F:orotidine-5'-phosphate decarboxylase activity"/>
    <property type="evidence" value="ECO:0007669"/>
    <property type="project" value="UniProtKB-UniRule"/>
</dbReference>
<accession>A0A1M4TSZ9</accession>
<keyword evidence="4 7" id="KW-0665">Pyrimidine biosynthesis</keyword>
<dbReference type="SUPFAM" id="SSF51366">
    <property type="entry name" value="Ribulose-phoshate binding barrel"/>
    <property type="match status" value="1"/>
</dbReference>
<dbReference type="PANTHER" id="PTHR43375:SF1">
    <property type="entry name" value="OROTIDINE 5'-PHOSPHATE DECARBOXYLASE"/>
    <property type="match status" value="1"/>
</dbReference>
<dbReference type="InterPro" id="IPR011995">
    <property type="entry name" value="OMPdecase_type-2"/>
</dbReference>
<dbReference type="PANTHER" id="PTHR43375">
    <property type="entry name" value="OROTIDINE 5'-PHOSPHATE DECARBOXYLASE"/>
    <property type="match status" value="1"/>
</dbReference>
<dbReference type="SMART" id="SM00934">
    <property type="entry name" value="OMPdecase"/>
    <property type="match status" value="1"/>
</dbReference>
<evidence type="ECO:0000256" key="6">
    <source>
        <dbReference type="ARBA" id="ARBA00049157"/>
    </source>
</evidence>
<proteinExistence type="inferred from homology"/>
<evidence type="ECO:0000259" key="8">
    <source>
        <dbReference type="SMART" id="SM00934"/>
    </source>
</evidence>
<dbReference type="EC" id="4.1.1.23" evidence="7"/>
<evidence type="ECO:0000256" key="2">
    <source>
        <dbReference type="ARBA" id="ARBA00008847"/>
    </source>
</evidence>
<keyword evidence="3 7" id="KW-0210">Decarboxylase</keyword>
<reference evidence="9 10" key="1">
    <citation type="submission" date="2016-11" db="EMBL/GenBank/DDBJ databases">
        <authorList>
            <person name="Jaros S."/>
            <person name="Januszkiewicz K."/>
            <person name="Wedrychowicz H."/>
        </authorList>
    </citation>
    <scope>NUCLEOTIDE SEQUENCE [LARGE SCALE GENOMIC DNA]</scope>
    <source>
        <strain evidence="9 10">DSM 17918</strain>
    </source>
</reference>